<proteinExistence type="predicted"/>
<reference evidence="1 2" key="1">
    <citation type="submission" date="2018-06" db="EMBL/GenBank/DDBJ databases">
        <title>Comparative genomics reveals the genomic features of Rhizophagus irregularis, R. cerebriforme, R. diaphanum and Gigaspora rosea, and their symbiotic lifestyle signature.</title>
        <authorList>
            <person name="Morin E."/>
            <person name="San Clemente H."/>
            <person name="Chen E.C.H."/>
            <person name="De La Providencia I."/>
            <person name="Hainaut M."/>
            <person name="Kuo A."/>
            <person name="Kohler A."/>
            <person name="Murat C."/>
            <person name="Tang N."/>
            <person name="Roy S."/>
            <person name="Loubradou J."/>
            <person name="Henrissat B."/>
            <person name="Grigoriev I.V."/>
            <person name="Corradi N."/>
            <person name="Roux C."/>
            <person name="Martin F.M."/>
        </authorList>
    </citation>
    <scope>NUCLEOTIDE SEQUENCE [LARGE SCALE GENOMIC DNA]</scope>
    <source>
        <strain evidence="1 2">DAOM 194757</strain>
    </source>
</reference>
<dbReference type="EMBL" id="QKWP01000422">
    <property type="protein sequence ID" value="RIB20351.1"/>
    <property type="molecule type" value="Genomic_DNA"/>
</dbReference>
<gene>
    <name evidence="1" type="ORF">C2G38_2179510</name>
</gene>
<evidence type="ECO:0000313" key="2">
    <source>
        <dbReference type="Proteomes" id="UP000266673"/>
    </source>
</evidence>
<accession>A0A397VEU5</accession>
<comment type="caution">
    <text evidence="1">The sequence shown here is derived from an EMBL/GenBank/DDBJ whole genome shotgun (WGS) entry which is preliminary data.</text>
</comment>
<keyword evidence="2" id="KW-1185">Reference proteome</keyword>
<name>A0A397VEU5_9GLOM</name>
<dbReference type="OrthoDB" id="10409878at2759"/>
<sequence length="150" mass="17690">MQVIEIPRSDSFKELQTGFLNDINDDNLTENFQNVLPMIEYSDNFKKRQADLPFFLSNDNNDNHLERFKTALILFPNEVERNDNLKELTCSQNYYMGPSQEVIDIEPQNYMDVEFQENIDKELSQESSELENTTHIKVVDTFILWEVAEI</sequence>
<protein>
    <submittedName>
        <fullName evidence="1">Uncharacterized protein</fullName>
    </submittedName>
</protein>
<dbReference type="AlphaFoldDB" id="A0A397VEU5"/>
<evidence type="ECO:0000313" key="1">
    <source>
        <dbReference type="EMBL" id="RIB20351.1"/>
    </source>
</evidence>
<dbReference type="Proteomes" id="UP000266673">
    <property type="component" value="Unassembled WGS sequence"/>
</dbReference>
<organism evidence="1 2">
    <name type="scientific">Gigaspora rosea</name>
    <dbReference type="NCBI Taxonomy" id="44941"/>
    <lineage>
        <taxon>Eukaryota</taxon>
        <taxon>Fungi</taxon>
        <taxon>Fungi incertae sedis</taxon>
        <taxon>Mucoromycota</taxon>
        <taxon>Glomeromycotina</taxon>
        <taxon>Glomeromycetes</taxon>
        <taxon>Diversisporales</taxon>
        <taxon>Gigasporaceae</taxon>
        <taxon>Gigaspora</taxon>
    </lineage>
</organism>